<evidence type="ECO:0000313" key="2">
    <source>
        <dbReference type="EMBL" id="RDE08896.1"/>
    </source>
</evidence>
<accession>A0A369W2J2</accession>
<name>A0A369W2J2_9HYPH</name>
<evidence type="ECO:0000313" key="3">
    <source>
        <dbReference type="Proteomes" id="UP000253759"/>
    </source>
</evidence>
<proteinExistence type="predicted"/>
<keyword evidence="2" id="KW-0808">Transferase</keyword>
<organism evidence="2 3">
    <name type="scientific">Pelagibacterium lacus</name>
    <dbReference type="NCBI Taxonomy" id="2282655"/>
    <lineage>
        <taxon>Bacteria</taxon>
        <taxon>Pseudomonadati</taxon>
        <taxon>Pseudomonadota</taxon>
        <taxon>Alphaproteobacteria</taxon>
        <taxon>Hyphomicrobiales</taxon>
        <taxon>Devosiaceae</taxon>
        <taxon>Pelagibacterium</taxon>
    </lineage>
</organism>
<evidence type="ECO:0000259" key="1">
    <source>
        <dbReference type="Pfam" id="PF13480"/>
    </source>
</evidence>
<dbReference type="RefSeq" id="WP_114645863.1">
    <property type="nucleotide sequence ID" value="NZ_QQNH01000010.1"/>
</dbReference>
<keyword evidence="3" id="KW-1185">Reference proteome</keyword>
<protein>
    <submittedName>
        <fullName evidence="2">GNAT family N-acetyltransferase</fullName>
    </submittedName>
</protein>
<dbReference type="Proteomes" id="UP000253759">
    <property type="component" value="Unassembled WGS sequence"/>
</dbReference>
<dbReference type="OrthoDB" id="8193702at2"/>
<dbReference type="AlphaFoldDB" id="A0A369W2J2"/>
<gene>
    <name evidence="2" type="ORF">DVH29_09090</name>
</gene>
<reference evidence="3" key="1">
    <citation type="submission" date="2018-07" db="EMBL/GenBank/DDBJ databases">
        <authorList>
            <person name="Liu B.-T."/>
            <person name="Du Z."/>
        </authorList>
    </citation>
    <scope>NUCLEOTIDE SEQUENCE [LARGE SCALE GENOMIC DNA]</scope>
    <source>
        <strain evidence="3">XYN52</strain>
    </source>
</reference>
<dbReference type="InterPro" id="IPR038740">
    <property type="entry name" value="BioF2-like_GNAT_dom"/>
</dbReference>
<dbReference type="SUPFAM" id="SSF55729">
    <property type="entry name" value="Acyl-CoA N-acyltransferases (Nat)"/>
    <property type="match status" value="1"/>
</dbReference>
<dbReference type="InterPro" id="IPR016181">
    <property type="entry name" value="Acyl_CoA_acyltransferase"/>
</dbReference>
<sequence>MSMPLPAQAPAPTSVGELASDFDIDIFDSLDAATPAWRWLEARGVLTPYQRRDWIAAYLAAFSPAGRVQVLLLSHNGAPAALFPFHIVNRFGVRIAQTIGMPISNGDAPVFDPGFSDRLGVEALRAAFRRLPADLVNFHCVAPRIGGRDNPLLGFAHAPAPDHFYFNELAPGDIPYIEQALPHKRRTNIKRSQRRLSEGFGEVRLKAAQSEQEVRDLLAIFLDQRGRRFAAMGVENIFAQAEFRAFFERLAVESLSQPRPALRIHALYAGERVIATSLGAYGPSHYSQYINSTDDGEPSRFSLMGVTLSLLVDELRREGIVGLDMGLGDFDYKLDWTHKTVVYDIVIANSALGLFARPVLIGLRRGKRAIKQTPALWRAARAVQGLKLKLKRQK</sequence>
<comment type="caution">
    <text evidence="2">The sequence shown here is derived from an EMBL/GenBank/DDBJ whole genome shotgun (WGS) entry which is preliminary data.</text>
</comment>
<feature type="domain" description="BioF2-like acetyltransferase" evidence="1">
    <location>
        <begin position="184"/>
        <end position="333"/>
    </location>
</feature>
<dbReference type="GO" id="GO:0016740">
    <property type="term" value="F:transferase activity"/>
    <property type="evidence" value="ECO:0007669"/>
    <property type="project" value="UniProtKB-KW"/>
</dbReference>
<dbReference type="EMBL" id="QQNH01000010">
    <property type="protein sequence ID" value="RDE08896.1"/>
    <property type="molecule type" value="Genomic_DNA"/>
</dbReference>
<dbReference type="Pfam" id="PF13480">
    <property type="entry name" value="Acetyltransf_6"/>
    <property type="match status" value="1"/>
</dbReference>